<sequence length="325" mass="36512">MRSYVFPALIILLTAVFFGSYAFVTVSIAIFVLIFLKDRNKKYLIFLFLAFMAFIHPLLGIVPIIYLLLIMERDNFYRIAYILGSLFLVFIIFPILNLLLYFSPQSIYDKSLINAITVSFVAATSSTVIGLIFALPIGYVLARRNFIGKSIVESIIDLPIVVPHTVAGIILLLVFGTSGIWGAPLEEIGIRFYYAMPGIIVAMLFVSAPFLINQVREGIKKIDERYEYTAMSLGAGRFRTFMEIILPQIKGNILTGSVNSWARAISEFGAVMMIAFYPMVAPTYIYFLYTNYGLKAALPATAFLLLITLVVFIFLKIIAERMKNA</sequence>
<dbReference type="SUPFAM" id="SSF161098">
    <property type="entry name" value="MetI-like"/>
    <property type="match status" value="1"/>
</dbReference>
<keyword evidence="4" id="KW-1133">Transmembrane helix</keyword>
<keyword evidence="9" id="KW-1185">Reference proteome</keyword>
<comment type="subcellular location">
    <subcellularLocation>
        <location evidence="7">Cell membrane</location>
        <topology evidence="7">Multi-pass membrane protein</topology>
    </subcellularLocation>
    <subcellularLocation>
        <location evidence="1">Membrane</location>
        <topology evidence="1">Multi-pass membrane protein</topology>
    </subcellularLocation>
</comment>
<keyword evidence="6" id="KW-0472">Membrane</keyword>
<gene>
    <name evidence="8" type="ordered locus">Aboo_1404</name>
</gene>
<comment type="similarity">
    <text evidence="7">Belongs to the binding-protein-dependent transport system permease family.</text>
</comment>
<reference evidence="8" key="1">
    <citation type="submission" date="2010-02" db="EMBL/GenBank/DDBJ databases">
        <title>Complete sequence of Aciduliprofundum boonei T469.</title>
        <authorList>
            <consortium name="US DOE Joint Genome Institute"/>
            <person name="Lucas S."/>
            <person name="Copeland A."/>
            <person name="Lapidus A."/>
            <person name="Cheng J.-F."/>
            <person name="Bruce D."/>
            <person name="Goodwin L."/>
            <person name="Pitluck S."/>
            <person name="Saunders E."/>
            <person name="Detter J.C."/>
            <person name="Han C."/>
            <person name="Tapia R."/>
            <person name="Land M."/>
            <person name="Hauser L."/>
            <person name="Kyrpides N."/>
            <person name="Mikhailova N."/>
            <person name="Flores G."/>
            <person name="Reysenbach A.-L."/>
            <person name="Woyke T."/>
        </authorList>
    </citation>
    <scope>NUCLEOTIDE SEQUENCE</scope>
    <source>
        <strain evidence="8">T469</strain>
    </source>
</reference>
<dbReference type="RefSeq" id="WP_008084079.1">
    <property type="nucleotide sequence ID" value="NC_013926.1"/>
</dbReference>
<proteinExistence type="inferred from homology"/>
<evidence type="ECO:0000256" key="4">
    <source>
        <dbReference type="ARBA" id="ARBA00022989"/>
    </source>
</evidence>
<dbReference type="EMBL" id="CP001941">
    <property type="protein sequence ID" value="ADD09211.1"/>
    <property type="molecule type" value="Genomic_DNA"/>
</dbReference>
<accession>B5ID23</accession>
<dbReference type="GO" id="GO:0005886">
    <property type="term" value="C:plasma membrane"/>
    <property type="evidence" value="ECO:0007669"/>
    <property type="project" value="UniProtKB-SubCell"/>
</dbReference>
<dbReference type="eggNOG" id="arCOG00164">
    <property type="taxonomic scope" value="Archaea"/>
</dbReference>
<dbReference type="GeneID" id="8828367"/>
<dbReference type="Pfam" id="PF00528">
    <property type="entry name" value="BPD_transp_1"/>
    <property type="match status" value="1"/>
</dbReference>
<dbReference type="OrthoDB" id="11163at2157"/>
<evidence type="ECO:0000256" key="2">
    <source>
        <dbReference type="ARBA" id="ARBA00022448"/>
    </source>
</evidence>
<dbReference type="KEGG" id="abi:Aboo_1404"/>
<dbReference type="Gene3D" id="1.10.3720.10">
    <property type="entry name" value="MetI-like"/>
    <property type="match status" value="1"/>
</dbReference>
<evidence type="ECO:0000256" key="1">
    <source>
        <dbReference type="ARBA" id="ARBA00004141"/>
    </source>
</evidence>
<evidence type="ECO:0000256" key="5">
    <source>
        <dbReference type="ARBA" id="ARBA00023032"/>
    </source>
</evidence>
<dbReference type="CDD" id="cd06261">
    <property type="entry name" value="TM_PBP2"/>
    <property type="match status" value="1"/>
</dbReference>
<dbReference type="HOGENOM" id="CLU_016047_14_1_2"/>
<evidence type="ECO:0000256" key="6">
    <source>
        <dbReference type="ARBA" id="ARBA00023136"/>
    </source>
</evidence>
<name>B5ID23_ACIB4</name>
<dbReference type="STRING" id="439481.Aboo_1404"/>
<evidence type="ECO:0000313" key="9">
    <source>
        <dbReference type="Proteomes" id="UP000001400"/>
    </source>
</evidence>
<evidence type="ECO:0000313" key="8">
    <source>
        <dbReference type="EMBL" id="ADD09211.1"/>
    </source>
</evidence>
<dbReference type="PANTHER" id="PTHR30406">
    <property type="entry name" value="SULFATE TRANSPORT SYSTEM PERMEASE PROTEIN"/>
    <property type="match status" value="1"/>
</dbReference>
<evidence type="ECO:0000256" key="7">
    <source>
        <dbReference type="RuleBase" id="RU363032"/>
    </source>
</evidence>
<dbReference type="InterPro" id="IPR035906">
    <property type="entry name" value="MetI-like_sf"/>
</dbReference>
<organism evidence="8 9">
    <name type="scientific">Aciduliprofundum boonei (strain DSM 19572 / T469)</name>
    <dbReference type="NCBI Taxonomy" id="439481"/>
    <lineage>
        <taxon>Archaea</taxon>
        <taxon>Methanobacteriati</taxon>
        <taxon>Thermoplasmatota</taxon>
        <taxon>DHVE2 group</taxon>
        <taxon>Candidatus Aciduliprofundum</taxon>
    </lineage>
</organism>
<dbReference type="PANTHER" id="PTHR30406:SF8">
    <property type="entry name" value="SULFATE TRANSPORT SYSTEM PERMEASE PROTEIN CYST"/>
    <property type="match status" value="1"/>
</dbReference>
<dbReference type="InterPro" id="IPR000515">
    <property type="entry name" value="MetI-like"/>
</dbReference>
<dbReference type="InterPro" id="IPR005667">
    <property type="entry name" value="Sulph_transpt2"/>
</dbReference>
<protein>
    <submittedName>
        <fullName evidence="8">Binding-protein-dependent transport systems inner membrane component</fullName>
    </submittedName>
</protein>
<dbReference type="GO" id="GO:0015419">
    <property type="term" value="F:ABC-type sulfate transporter activity"/>
    <property type="evidence" value="ECO:0007669"/>
    <property type="project" value="InterPro"/>
</dbReference>
<dbReference type="Proteomes" id="UP000001400">
    <property type="component" value="Chromosome"/>
</dbReference>
<evidence type="ECO:0000256" key="3">
    <source>
        <dbReference type="ARBA" id="ARBA00022692"/>
    </source>
</evidence>
<keyword evidence="2 7" id="KW-0813">Transport</keyword>
<dbReference type="PROSITE" id="PS50928">
    <property type="entry name" value="ABC_TM1"/>
    <property type="match status" value="1"/>
</dbReference>
<keyword evidence="5" id="KW-0764">Sulfate transport</keyword>
<keyword evidence="3" id="KW-0812">Transmembrane</keyword>
<dbReference type="AlphaFoldDB" id="B5ID23"/>